<dbReference type="Gene3D" id="1.10.238.10">
    <property type="entry name" value="EF-hand"/>
    <property type="match status" value="1"/>
</dbReference>
<evidence type="ECO:0000313" key="5">
    <source>
        <dbReference type="Proteomes" id="UP001154078"/>
    </source>
</evidence>
<reference evidence="4" key="1">
    <citation type="submission" date="2021-12" db="EMBL/GenBank/DDBJ databases">
        <authorList>
            <person name="King R."/>
        </authorList>
    </citation>
    <scope>NUCLEOTIDE SEQUENCE</scope>
</reference>
<dbReference type="SUPFAM" id="SSF47473">
    <property type="entry name" value="EF-hand"/>
    <property type="match status" value="1"/>
</dbReference>
<feature type="domain" description="EF-hand" evidence="3">
    <location>
        <begin position="8"/>
        <end position="43"/>
    </location>
</feature>
<feature type="domain" description="EF-hand" evidence="3">
    <location>
        <begin position="118"/>
        <end position="153"/>
    </location>
</feature>
<dbReference type="InterPro" id="IPR002048">
    <property type="entry name" value="EF_hand_dom"/>
</dbReference>
<dbReference type="FunFam" id="1.10.238.10:FF:000001">
    <property type="entry name" value="Calmodulin 1"/>
    <property type="match status" value="1"/>
</dbReference>
<sequence>MFCELSDAEIIRCDHGFQLFDLDGNGLMNTEEFKDYMNELSLKPSDEEVQDFFENYKIHDELFEVDVTSVVKYLSEFLSGTRDEERLREAFEVFDHEKTGFVLASEMKYMLMNFEDTLTEQEVTELYREVRINDDGEIFYEEFVEVMKPEDPDTQLIVEEYTDTESSSENASECCIENREC</sequence>
<dbReference type="AlphaFoldDB" id="A0A9P0FCX1"/>
<dbReference type="PANTHER" id="PTHR23048:SF0">
    <property type="entry name" value="CALMODULIN LIKE 3"/>
    <property type="match status" value="1"/>
</dbReference>
<dbReference type="InterPro" id="IPR050230">
    <property type="entry name" value="CALM/Myosin/TropC-like"/>
</dbReference>
<dbReference type="PANTHER" id="PTHR23048">
    <property type="entry name" value="MYOSIN LIGHT CHAIN 1, 3"/>
    <property type="match status" value="1"/>
</dbReference>
<dbReference type="Pfam" id="PF13499">
    <property type="entry name" value="EF-hand_7"/>
    <property type="match status" value="1"/>
</dbReference>
<name>A0A9P0FCX1_BRAAE</name>
<proteinExistence type="predicted"/>
<evidence type="ECO:0000313" key="4">
    <source>
        <dbReference type="EMBL" id="CAH0547655.1"/>
    </source>
</evidence>
<dbReference type="CDD" id="cd00051">
    <property type="entry name" value="EFh"/>
    <property type="match status" value="1"/>
</dbReference>
<dbReference type="PROSITE" id="PS00018">
    <property type="entry name" value="EF_HAND_1"/>
    <property type="match status" value="1"/>
</dbReference>
<evidence type="ECO:0000259" key="3">
    <source>
        <dbReference type="PROSITE" id="PS50222"/>
    </source>
</evidence>
<dbReference type="SMART" id="SM00054">
    <property type="entry name" value="EFh"/>
    <property type="match status" value="3"/>
</dbReference>
<dbReference type="Proteomes" id="UP001154078">
    <property type="component" value="Chromosome 1"/>
</dbReference>
<dbReference type="OrthoDB" id="26525at2759"/>
<dbReference type="PROSITE" id="PS50222">
    <property type="entry name" value="EF_HAND_2"/>
    <property type="match status" value="3"/>
</dbReference>
<keyword evidence="5" id="KW-1185">Reference proteome</keyword>
<evidence type="ECO:0000256" key="1">
    <source>
        <dbReference type="ARBA" id="ARBA00022737"/>
    </source>
</evidence>
<accession>A0A9P0FCX1</accession>
<dbReference type="EMBL" id="OV121132">
    <property type="protein sequence ID" value="CAH0547655.1"/>
    <property type="molecule type" value="Genomic_DNA"/>
</dbReference>
<dbReference type="InterPro" id="IPR018247">
    <property type="entry name" value="EF_Hand_1_Ca_BS"/>
</dbReference>
<evidence type="ECO:0000256" key="2">
    <source>
        <dbReference type="ARBA" id="ARBA00022837"/>
    </source>
</evidence>
<gene>
    <name evidence="4" type="ORF">MELIAE_LOCUS1605</name>
</gene>
<feature type="domain" description="EF-hand" evidence="3">
    <location>
        <begin position="82"/>
        <end position="117"/>
    </location>
</feature>
<protein>
    <recommendedName>
        <fullName evidence="3">EF-hand domain-containing protein</fullName>
    </recommendedName>
</protein>
<dbReference type="InterPro" id="IPR011992">
    <property type="entry name" value="EF-hand-dom_pair"/>
</dbReference>
<dbReference type="GO" id="GO:0005509">
    <property type="term" value="F:calcium ion binding"/>
    <property type="evidence" value="ECO:0007669"/>
    <property type="project" value="InterPro"/>
</dbReference>
<keyword evidence="2" id="KW-0106">Calcium</keyword>
<dbReference type="GO" id="GO:0016460">
    <property type="term" value="C:myosin II complex"/>
    <property type="evidence" value="ECO:0007669"/>
    <property type="project" value="TreeGrafter"/>
</dbReference>
<keyword evidence="1" id="KW-0677">Repeat</keyword>
<organism evidence="4 5">
    <name type="scientific">Brassicogethes aeneus</name>
    <name type="common">Rape pollen beetle</name>
    <name type="synonym">Meligethes aeneus</name>
    <dbReference type="NCBI Taxonomy" id="1431903"/>
    <lineage>
        <taxon>Eukaryota</taxon>
        <taxon>Metazoa</taxon>
        <taxon>Ecdysozoa</taxon>
        <taxon>Arthropoda</taxon>
        <taxon>Hexapoda</taxon>
        <taxon>Insecta</taxon>
        <taxon>Pterygota</taxon>
        <taxon>Neoptera</taxon>
        <taxon>Endopterygota</taxon>
        <taxon>Coleoptera</taxon>
        <taxon>Polyphaga</taxon>
        <taxon>Cucujiformia</taxon>
        <taxon>Nitidulidae</taxon>
        <taxon>Meligethinae</taxon>
        <taxon>Brassicogethes</taxon>
    </lineage>
</organism>